<dbReference type="Proteomes" id="UP000008792">
    <property type="component" value="Unassembled WGS sequence"/>
</dbReference>
<accession>B4LQ16</accession>
<keyword evidence="2" id="KW-1185">Reference proteome</keyword>
<evidence type="ECO:0000313" key="1">
    <source>
        <dbReference type="EMBL" id="EDW60339.2"/>
    </source>
</evidence>
<sequence>MSLLHTVIKSLSKRLILHGASIQQNYLHIAAKPHHADSLTFATQTRSIWGYVAVAFNQVDADRLAKVGPNRLCAEWVVKNGGGVRFTESPTKLWKDYNQLPSENTAFRIKVVDASNASVMKIGLEHLKGCDHIDTVIFHNCKHLENEGLNGLSHITKSLTRLQVSGCYNISDSGLAIISELHNLKQLIIFDMIYVQNMEEVARSLKSSLPECDIQATKFAVQLKKNK</sequence>
<dbReference type="HOGENOM" id="CLU_100746_0_0_1"/>
<organism evidence="1 2">
    <name type="scientific">Drosophila virilis</name>
    <name type="common">Fruit fly</name>
    <dbReference type="NCBI Taxonomy" id="7244"/>
    <lineage>
        <taxon>Eukaryota</taxon>
        <taxon>Metazoa</taxon>
        <taxon>Ecdysozoa</taxon>
        <taxon>Arthropoda</taxon>
        <taxon>Hexapoda</taxon>
        <taxon>Insecta</taxon>
        <taxon>Pterygota</taxon>
        <taxon>Neoptera</taxon>
        <taxon>Endopterygota</taxon>
        <taxon>Diptera</taxon>
        <taxon>Brachycera</taxon>
        <taxon>Muscomorpha</taxon>
        <taxon>Ephydroidea</taxon>
        <taxon>Drosophilidae</taxon>
        <taxon>Drosophila</taxon>
    </lineage>
</organism>
<dbReference type="SMART" id="SM00367">
    <property type="entry name" value="LRR_CC"/>
    <property type="match status" value="2"/>
</dbReference>
<dbReference type="Gene3D" id="3.80.10.10">
    <property type="entry name" value="Ribonuclease Inhibitor"/>
    <property type="match status" value="1"/>
</dbReference>
<dbReference type="STRING" id="7244.B4LQ16"/>
<dbReference type="EMBL" id="CH940648">
    <property type="protein sequence ID" value="EDW60339.2"/>
    <property type="molecule type" value="Genomic_DNA"/>
</dbReference>
<dbReference type="FunCoup" id="B4LQ16">
    <property type="interactions" value="720"/>
</dbReference>
<protein>
    <submittedName>
        <fullName evidence="1">Uncharacterized protein</fullName>
    </submittedName>
</protein>
<dbReference type="eggNOG" id="KOG3864">
    <property type="taxonomic scope" value="Eukaryota"/>
</dbReference>
<dbReference type="SUPFAM" id="SSF52047">
    <property type="entry name" value="RNI-like"/>
    <property type="match status" value="1"/>
</dbReference>
<dbReference type="InterPro" id="IPR032675">
    <property type="entry name" value="LRR_dom_sf"/>
</dbReference>
<dbReference type="InterPro" id="IPR006553">
    <property type="entry name" value="Leu-rich_rpt_Cys-con_subtyp"/>
</dbReference>
<dbReference type="InParanoid" id="B4LQ16"/>
<proteinExistence type="predicted"/>
<reference evidence="1 2" key="1">
    <citation type="journal article" date="2007" name="Nature">
        <title>Evolution of genes and genomes on the Drosophila phylogeny.</title>
        <authorList>
            <consortium name="Drosophila 12 Genomes Consortium"/>
            <person name="Clark A.G."/>
            <person name="Eisen M.B."/>
            <person name="Smith D.R."/>
            <person name="Bergman C.M."/>
            <person name="Oliver B."/>
            <person name="Markow T.A."/>
            <person name="Kaufman T.C."/>
            <person name="Kellis M."/>
            <person name="Gelbart W."/>
            <person name="Iyer V.N."/>
            <person name="Pollard D.A."/>
            <person name="Sackton T.B."/>
            <person name="Larracuente A.M."/>
            <person name="Singh N.D."/>
            <person name="Abad J.P."/>
            <person name="Abt D.N."/>
            <person name="Adryan B."/>
            <person name="Aguade M."/>
            <person name="Akashi H."/>
            <person name="Anderson W.W."/>
            <person name="Aquadro C.F."/>
            <person name="Ardell D.H."/>
            <person name="Arguello R."/>
            <person name="Artieri C.G."/>
            <person name="Barbash D.A."/>
            <person name="Barker D."/>
            <person name="Barsanti P."/>
            <person name="Batterham P."/>
            <person name="Batzoglou S."/>
            <person name="Begun D."/>
            <person name="Bhutkar A."/>
            <person name="Blanco E."/>
            <person name="Bosak S.A."/>
            <person name="Bradley R.K."/>
            <person name="Brand A.D."/>
            <person name="Brent M.R."/>
            <person name="Brooks A.N."/>
            <person name="Brown R.H."/>
            <person name="Butlin R.K."/>
            <person name="Caggese C."/>
            <person name="Calvi B.R."/>
            <person name="Bernardo de Carvalho A."/>
            <person name="Caspi A."/>
            <person name="Castrezana S."/>
            <person name="Celniker S.E."/>
            <person name="Chang J.L."/>
            <person name="Chapple C."/>
            <person name="Chatterji S."/>
            <person name="Chinwalla A."/>
            <person name="Civetta A."/>
            <person name="Clifton S.W."/>
            <person name="Comeron J.M."/>
            <person name="Costello J.C."/>
            <person name="Coyne J.A."/>
            <person name="Daub J."/>
            <person name="David R.G."/>
            <person name="Delcher A.L."/>
            <person name="Delehaunty K."/>
            <person name="Do C.B."/>
            <person name="Ebling H."/>
            <person name="Edwards K."/>
            <person name="Eickbush T."/>
            <person name="Evans J.D."/>
            <person name="Filipski A."/>
            <person name="Findeiss S."/>
            <person name="Freyhult E."/>
            <person name="Fulton L."/>
            <person name="Fulton R."/>
            <person name="Garcia A.C."/>
            <person name="Gardiner A."/>
            <person name="Garfield D.A."/>
            <person name="Garvin B.E."/>
            <person name="Gibson G."/>
            <person name="Gilbert D."/>
            <person name="Gnerre S."/>
            <person name="Godfrey J."/>
            <person name="Good R."/>
            <person name="Gotea V."/>
            <person name="Gravely B."/>
            <person name="Greenberg A.J."/>
            <person name="Griffiths-Jones S."/>
            <person name="Gross S."/>
            <person name="Guigo R."/>
            <person name="Gustafson E.A."/>
            <person name="Haerty W."/>
            <person name="Hahn M.W."/>
            <person name="Halligan D.L."/>
            <person name="Halpern A.L."/>
            <person name="Halter G.M."/>
            <person name="Han M.V."/>
            <person name="Heger A."/>
            <person name="Hillier L."/>
            <person name="Hinrichs A.S."/>
            <person name="Holmes I."/>
            <person name="Hoskins R.A."/>
            <person name="Hubisz M.J."/>
            <person name="Hultmark D."/>
            <person name="Huntley M.A."/>
            <person name="Jaffe D.B."/>
            <person name="Jagadeeshan S."/>
            <person name="Jeck W.R."/>
            <person name="Johnson J."/>
            <person name="Jones C.D."/>
            <person name="Jordan W.C."/>
            <person name="Karpen G.H."/>
            <person name="Kataoka E."/>
            <person name="Keightley P.D."/>
            <person name="Kheradpour P."/>
            <person name="Kirkness E.F."/>
            <person name="Koerich L.B."/>
            <person name="Kristiansen K."/>
            <person name="Kudrna D."/>
            <person name="Kulathinal R.J."/>
            <person name="Kumar S."/>
            <person name="Kwok R."/>
            <person name="Lander E."/>
            <person name="Langley C.H."/>
            <person name="Lapoint R."/>
            <person name="Lazzaro B.P."/>
            <person name="Lee S.J."/>
            <person name="Levesque L."/>
            <person name="Li R."/>
            <person name="Lin C.F."/>
            <person name="Lin M.F."/>
            <person name="Lindblad-Toh K."/>
            <person name="Llopart A."/>
            <person name="Long M."/>
            <person name="Low L."/>
            <person name="Lozovsky E."/>
            <person name="Lu J."/>
            <person name="Luo M."/>
            <person name="Machado C.A."/>
            <person name="Makalowski W."/>
            <person name="Marzo M."/>
            <person name="Matsuda M."/>
            <person name="Matzkin L."/>
            <person name="McAllister B."/>
            <person name="McBride C.S."/>
            <person name="McKernan B."/>
            <person name="McKernan K."/>
            <person name="Mendez-Lago M."/>
            <person name="Minx P."/>
            <person name="Mollenhauer M.U."/>
            <person name="Montooth K."/>
            <person name="Mount S.M."/>
            <person name="Mu X."/>
            <person name="Myers E."/>
            <person name="Negre B."/>
            <person name="Newfeld S."/>
            <person name="Nielsen R."/>
            <person name="Noor M.A."/>
            <person name="O'Grady P."/>
            <person name="Pachter L."/>
            <person name="Papaceit M."/>
            <person name="Parisi M.J."/>
            <person name="Parisi M."/>
            <person name="Parts L."/>
            <person name="Pedersen J.S."/>
            <person name="Pesole G."/>
            <person name="Phillippy A.M."/>
            <person name="Ponting C.P."/>
            <person name="Pop M."/>
            <person name="Porcelli D."/>
            <person name="Powell J.R."/>
            <person name="Prohaska S."/>
            <person name="Pruitt K."/>
            <person name="Puig M."/>
            <person name="Quesneville H."/>
            <person name="Ram K.R."/>
            <person name="Rand D."/>
            <person name="Rasmussen M.D."/>
            <person name="Reed L.K."/>
            <person name="Reenan R."/>
            <person name="Reily A."/>
            <person name="Remington K.A."/>
            <person name="Rieger T.T."/>
            <person name="Ritchie M.G."/>
            <person name="Robin C."/>
            <person name="Rogers Y.H."/>
            <person name="Rohde C."/>
            <person name="Rozas J."/>
            <person name="Rubenfield M.J."/>
            <person name="Ruiz A."/>
            <person name="Russo S."/>
            <person name="Salzberg S.L."/>
            <person name="Sanchez-Gracia A."/>
            <person name="Saranga D.J."/>
            <person name="Sato H."/>
            <person name="Schaeffer S.W."/>
            <person name="Schatz M.C."/>
            <person name="Schlenke T."/>
            <person name="Schwartz R."/>
            <person name="Segarra C."/>
            <person name="Singh R.S."/>
            <person name="Sirot L."/>
            <person name="Sirota M."/>
            <person name="Sisneros N.B."/>
            <person name="Smith C.D."/>
            <person name="Smith T.F."/>
            <person name="Spieth J."/>
            <person name="Stage D.E."/>
            <person name="Stark A."/>
            <person name="Stephan W."/>
            <person name="Strausberg R.L."/>
            <person name="Strempel S."/>
            <person name="Sturgill D."/>
            <person name="Sutton G."/>
            <person name="Sutton G.G."/>
            <person name="Tao W."/>
            <person name="Teichmann S."/>
            <person name="Tobari Y.N."/>
            <person name="Tomimura Y."/>
            <person name="Tsolas J.M."/>
            <person name="Valente V.L."/>
            <person name="Venter E."/>
            <person name="Venter J.C."/>
            <person name="Vicario S."/>
            <person name="Vieira F.G."/>
            <person name="Vilella A.J."/>
            <person name="Villasante A."/>
            <person name="Walenz B."/>
            <person name="Wang J."/>
            <person name="Wasserman M."/>
            <person name="Watts T."/>
            <person name="Wilson D."/>
            <person name="Wilson R.K."/>
            <person name="Wing R.A."/>
            <person name="Wolfner M.F."/>
            <person name="Wong A."/>
            <person name="Wong G.K."/>
            <person name="Wu C.I."/>
            <person name="Wu G."/>
            <person name="Yamamoto D."/>
            <person name="Yang H.P."/>
            <person name="Yang S.P."/>
            <person name="Yorke J.A."/>
            <person name="Yoshida K."/>
            <person name="Zdobnov E."/>
            <person name="Zhang P."/>
            <person name="Zhang Y."/>
            <person name="Zimin A.V."/>
            <person name="Baldwin J."/>
            <person name="Abdouelleil A."/>
            <person name="Abdulkadir J."/>
            <person name="Abebe A."/>
            <person name="Abera B."/>
            <person name="Abreu J."/>
            <person name="Acer S.C."/>
            <person name="Aftuck L."/>
            <person name="Alexander A."/>
            <person name="An P."/>
            <person name="Anderson E."/>
            <person name="Anderson S."/>
            <person name="Arachi H."/>
            <person name="Azer M."/>
            <person name="Bachantsang P."/>
            <person name="Barry A."/>
            <person name="Bayul T."/>
            <person name="Berlin A."/>
            <person name="Bessette D."/>
            <person name="Bloom T."/>
            <person name="Blye J."/>
            <person name="Boguslavskiy L."/>
            <person name="Bonnet C."/>
            <person name="Boukhgalter B."/>
            <person name="Bourzgui I."/>
            <person name="Brown A."/>
            <person name="Cahill P."/>
            <person name="Channer S."/>
            <person name="Cheshatsang Y."/>
            <person name="Chuda L."/>
            <person name="Citroen M."/>
            <person name="Collymore A."/>
            <person name="Cooke P."/>
            <person name="Costello M."/>
            <person name="D'Aco K."/>
            <person name="Daza R."/>
            <person name="De Haan G."/>
            <person name="DeGray S."/>
            <person name="DeMaso C."/>
            <person name="Dhargay N."/>
            <person name="Dooley K."/>
            <person name="Dooley E."/>
            <person name="Doricent M."/>
            <person name="Dorje P."/>
            <person name="Dorjee K."/>
            <person name="Dupes A."/>
            <person name="Elong R."/>
            <person name="Falk J."/>
            <person name="Farina A."/>
            <person name="Faro S."/>
            <person name="Ferguson D."/>
            <person name="Fisher S."/>
            <person name="Foley C.D."/>
            <person name="Franke A."/>
            <person name="Friedrich D."/>
            <person name="Gadbois L."/>
            <person name="Gearin G."/>
            <person name="Gearin C.R."/>
            <person name="Giannoukos G."/>
            <person name="Goode T."/>
            <person name="Graham J."/>
            <person name="Grandbois E."/>
            <person name="Grewal S."/>
            <person name="Gyaltsen K."/>
            <person name="Hafez N."/>
            <person name="Hagos B."/>
            <person name="Hall J."/>
            <person name="Henson C."/>
            <person name="Hollinger A."/>
            <person name="Honan T."/>
            <person name="Huard M.D."/>
            <person name="Hughes L."/>
            <person name="Hurhula B."/>
            <person name="Husby M.E."/>
            <person name="Kamat A."/>
            <person name="Kanga B."/>
            <person name="Kashin S."/>
            <person name="Khazanovich D."/>
            <person name="Kisner P."/>
            <person name="Lance K."/>
            <person name="Lara M."/>
            <person name="Lee W."/>
            <person name="Lennon N."/>
            <person name="Letendre F."/>
            <person name="LeVine R."/>
            <person name="Lipovsky A."/>
            <person name="Liu X."/>
            <person name="Liu J."/>
            <person name="Liu S."/>
            <person name="Lokyitsang T."/>
            <person name="Lokyitsang Y."/>
            <person name="Lubonja R."/>
            <person name="Lui A."/>
            <person name="MacDonald P."/>
            <person name="Magnisalis V."/>
            <person name="Maru K."/>
            <person name="Matthews C."/>
            <person name="McCusker W."/>
            <person name="McDonough S."/>
            <person name="Mehta T."/>
            <person name="Meldrim J."/>
            <person name="Meneus L."/>
            <person name="Mihai O."/>
            <person name="Mihalev A."/>
            <person name="Mihova T."/>
            <person name="Mittelman R."/>
            <person name="Mlenga V."/>
            <person name="Montmayeur A."/>
            <person name="Mulrain L."/>
            <person name="Navidi A."/>
            <person name="Naylor J."/>
            <person name="Negash T."/>
            <person name="Nguyen T."/>
            <person name="Nguyen N."/>
            <person name="Nicol R."/>
            <person name="Norbu C."/>
            <person name="Norbu N."/>
            <person name="Novod N."/>
            <person name="O'Neill B."/>
            <person name="Osman S."/>
            <person name="Markiewicz E."/>
            <person name="Oyono O.L."/>
            <person name="Patti C."/>
            <person name="Phunkhang P."/>
            <person name="Pierre F."/>
            <person name="Priest M."/>
            <person name="Raghuraman S."/>
            <person name="Rege F."/>
            <person name="Reyes R."/>
            <person name="Rise C."/>
            <person name="Rogov P."/>
            <person name="Ross K."/>
            <person name="Ryan E."/>
            <person name="Settipalli S."/>
            <person name="Shea T."/>
            <person name="Sherpa N."/>
            <person name="Shi L."/>
            <person name="Shih D."/>
            <person name="Sparrow T."/>
            <person name="Spaulding J."/>
            <person name="Stalker J."/>
            <person name="Stange-Thomann N."/>
            <person name="Stavropoulos S."/>
            <person name="Stone C."/>
            <person name="Strader C."/>
            <person name="Tesfaye S."/>
            <person name="Thomson T."/>
            <person name="Thoulutsang Y."/>
            <person name="Thoulutsang D."/>
            <person name="Topham K."/>
            <person name="Topping I."/>
            <person name="Tsamla T."/>
            <person name="Vassiliev H."/>
            <person name="Vo A."/>
            <person name="Wangchuk T."/>
            <person name="Wangdi T."/>
            <person name="Weiand M."/>
            <person name="Wilkinson J."/>
            <person name="Wilson A."/>
            <person name="Yadav S."/>
            <person name="Young G."/>
            <person name="Yu Q."/>
            <person name="Zembek L."/>
            <person name="Zhong D."/>
            <person name="Zimmer A."/>
            <person name="Zwirko Z."/>
            <person name="Jaffe D.B."/>
            <person name="Alvarez P."/>
            <person name="Brockman W."/>
            <person name="Butler J."/>
            <person name="Chin C."/>
            <person name="Gnerre S."/>
            <person name="Grabherr M."/>
            <person name="Kleber M."/>
            <person name="Mauceli E."/>
            <person name="MacCallum I."/>
        </authorList>
    </citation>
    <scope>NUCLEOTIDE SEQUENCE [LARGE SCALE GENOMIC DNA]</scope>
    <source>
        <strain evidence="2">Tucson 15010-1051.87</strain>
    </source>
</reference>
<dbReference type="SMR" id="B4LQ16"/>
<dbReference type="AlphaFoldDB" id="B4LQ16"/>
<evidence type="ECO:0000313" key="2">
    <source>
        <dbReference type="Proteomes" id="UP000008792"/>
    </source>
</evidence>
<name>B4LQ16_DROVI</name>
<gene>
    <name evidence="1" type="primary">Dvir\GJ20911</name>
    <name evidence="1" type="ORF">Dvir_GJ20911</name>
</gene>
<dbReference type="OrthoDB" id="5859291at2759"/>
<dbReference type="KEGG" id="dvi:6626457"/>